<dbReference type="Pfam" id="PF13478">
    <property type="entry name" value="XdhC_C"/>
    <property type="match status" value="1"/>
</dbReference>
<organism evidence="3 4">
    <name type="scientific">Dyadobacter endophyticus</name>
    <dbReference type="NCBI Taxonomy" id="1749036"/>
    <lineage>
        <taxon>Bacteria</taxon>
        <taxon>Pseudomonadati</taxon>
        <taxon>Bacteroidota</taxon>
        <taxon>Cytophagia</taxon>
        <taxon>Cytophagales</taxon>
        <taxon>Spirosomataceae</taxon>
        <taxon>Dyadobacter</taxon>
    </lineage>
</organism>
<dbReference type="InterPro" id="IPR027051">
    <property type="entry name" value="XdhC_Rossmann_dom"/>
</dbReference>
<gene>
    <name evidence="3" type="primary">xdhC</name>
    <name evidence="3" type="ORF">GCM10007423_29720</name>
</gene>
<evidence type="ECO:0000313" key="3">
    <source>
        <dbReference type="EMBL" id="GGH37001.1"/>
    </source>
</evidence>
<accession>A0ABQ1YUY0</accession>
<dbReference type="PANTHER" id="PTHR30388">
    <property type="entry name" value="ALDEHYDE OXIDOREDUCTASE MOLYBDENUM COFACTOR ASSEMBLY PROTEIN"/>
    <property type="match status" value="1"/>
</dbReference>
<protein>
    <submittedName>
        <fullName evidence="3">Xanthine dehydrogenase accessory factor</fullName>
    </submittedName>
</protein>
<reference evidence="4" key="1">
    <citation type="journal article" date="2019" name="Int. J. Syst. Evol. Microbiol.">
        <title>The Global Catalogue of Microorganisms (GCM) 10K type strain sequencing project: providing services to taxonomists for standard genome sequencing and annotation.</title>
        <authorList>
            <consortium name="The Broad Institute Genomics Platform"/>
            <consortium name="The Broad Institute Genome Sequencing Center for Infectious Disease"/>
            <person name="Wu L."/>
            <person name="Ma J."/>
        </authorList>
    </citation>
    <scope>NUCLEOTIDE SEQUENCE [LARGE SCALE GENOMIC DNA]</scope>
    <source>
        <strain evidence="4">CGMCC 1.15288</strain>
    </source>
</reference>
<evidence type="ECO:0000259" key="1">
    <source>
        <dbReference type="Pfam" id="PF02625"/>
    </source>
</evidence>
<evidence type="ECO:0000313" key="4">
    <source>
        <dbReference type="Proteomes" id="UP000600214"/>
    </source>
</evidence>
<comment type="caution">
    <text evidence="3">The sequence shown here is derived from an EMBL/GenBank/DDBJ whole genome shotgun (WGS) entry which is preliminary data.</text>
</comment>
<dbReference type="Proteomes" id="UP000600214">
    <property type="component" value="Unassembled WGS sequence"/>
</dbReference>
<evidence type="ECO:0000259" key="2">
    <source>
        <dbReference type="Pfam" id="PF13478"/>
    </source>
</evidence>
<dbReference type="Gene3D" id="3.40.50.720">
    <property type="entry name" value="NAD(P)-binding Rossmann-like Domain"/>
    <property type="match status" value="1"/>
</dbReference>
<feature type="domain" description="XdhC- CoxI" evidence="1">
    <location>
        <begin position="15"/>
        <end position="81"/>
    </location>
</feature>
<dbReference type="EMBL" id="BMIA01000002">
    <property type="protein sequence ID" value="GGH37001.1"/>
    <property type="molecule type" value="Genomic_DNA"/>
</dbReference>
<keyword evidence="4" id="KW-1185">Reference proteome</keyword>
<sequence>MKEITDIIRSYEQALTSGKRMALATVVHVEGSSYRRPGARMLVTDDGQLTGAISGGCLEGDALRKALLAISQQKNKLVTYDTTDENDTTLGVQLGCNGIVHILFEPIKADDAENPVELLKNISAKRQNAAVVTLFSLHSRAGTQPGTCFLHLQTDDQVTCNCTDPEMYDLLLNETQAAYERGDSFFKAFDQSLTGFVEYFNTPPSLVIAGAGNDTIPLTEMASVLGWNVTVVDGRTGHATRQRFPKAGKVLVTRAEDVLKHVTVDERTFVLLMTHNYNYDLALLKQLLNVDACQYVGALGPKKKLERMYAELESDGMVITDEQKAKVFGPVGLDIGAETSEEIALSVLAEIKAVLGKRAGFSLREKLEPIHNRSDQRVDYTRDEKEDFLCAVQTIVS</sequence>
<feature type="domain" description="XdhC Rossmann" evidence="2">
    <location>
        <begin position="206"/>
        <end position="351"/>
    </location>
</feature>
<proteinExistence type="predicted"/>
<dbReference type="InterPro" id="IPR003777">
    <property type="entry name" value="XdhC_CoxI"/>
</dbReference>
<name>A0ABQ1YUY0_9BACT</name>
<dbReference type="Pfam" id="PF02625">
    <property type="entry name" value="XdhC_CoxI"/>
    <property type="match status" value="1"/>
</dbReference>
<dbReference type="RefSeq" id="WP_188933402.1">
    <property type="nucleotide sequence ID" value="NZ_BMIA01000002.1"/>
</dbReference>
<dbReference type="PANTHER" id="PTHR30388:SF6">
    <property type="entry name" value="XANTHINE DEHYDROGENASE SUBUNIT A-RELATED"/>
    <property type="match status" value="1"/>
</dbReference>
<dbReference type="InterPro" id="IPR052698">
    <property type="entry name" value="MoCofactor_Util/Proc"/>
</dbReference>